<evidence type="ECO:0000313" key="8">
    <source>
        <dbReference type="Proteomes" id="UP000199598"/>
    </source>
</evidence>
<feature type="transmembrane region" description="Helical" evidence="5">
    <location>
        <begin position="24"/>
        <end position="44"/>
    </location>
</feature>
<keyword evidence="3 5" id="KW-1133">Transmembrane helix</keyword>
<evidence type="ECO:0000256" key="4">
    <source>
        <dbReference type="ARBA" id="ARBA00023136"/>
    </source>
</evidence>
<keyword evidence="4 5" id="KW-0472">Membrane</keyword>
<keyword evidence="8" id="KW-1185">Reference proteome</keyword>
<evidence type="ECO:0000313" key="7">
    <source>
        <dbReference type="EMBL" id="SFJ89793.1"/>
    </source>
</evidence>
<accession>A0A1I3V4G1</accession>
<gene>
    <name evidence="7" type="ORF">SAMN04488518_101176</name>
</gene>
<dbReference type="InterPro" id="IPR007829">
    <property type="entry name" value="TM2"/>
</dbReference>
<protein>
    <submittedName>
        <fullName evidence="7">TM2 domain-containing protein</fullName>
    </submittedName>
</protein>
<feature type="domain" description="TM2" evidence="6">
    <location>
        <begin position="21"/>
        <end position="63"/>
    </location>
</feature>
<proteinExistence type="predicted"/>
<name>A0A1I3V4G1_9HYPH</name>
<dbReference type="Proteomes" id="UP000199598">
    <property type="component" value="Unassembled WGS sequence"/>
</dbReference>
<dbReference type="EMBL" id="FOSK01000001">
    <property type="protein sequence ID" value="SFJ89793.1"/>
    <property type="molecule type" value="Genomic_DNA"/>
</dbReference>
<dbReference type="RefSeq" id="WP_093516051.1">
    <property type="nucleotide sequence ID" value="NZ_FOSK01000001.1"/>
</dbReference>
<dbReference type="Pfam" id="PF05154">
    <property type="entry name" value="TM2"/>
    <property type="match status" value="1"/>
</dbReference>
<comment type="subcellular location">
    <subcellularLocation>
        <location evidence="1">Membrane</location>
        <topology evidence="1">Multi-pass membrane protein</topology>
    </subcellularLocation>
</comment>
<evidence type="ECO:0000259" key="6">
    <source>
        <dbReference type="Pfam" id="PF05154"/>
    </source>
</evidence>
<comment type="caution">
    <text evidence="7">The sequence shown here is derived from an EMBL/GenBank/DDBJ whole genome shotgun (WGS) entry which is preliminary data.</text>
</comment>
<evidence type="ECO:0000256" key="2">
    <source>
        <dbReference type="ARBA" id="ARBA00022692"/>
    </source>
</evidence>
<sequence>MSDQTVIPPSKRGFFYLKNPHKSAVVTVVLSLFLGGLGLHRFYLGKPLSGAVMLVLSLITAFLIVSGLNRMETLDPNGMLAVVSGALGLGMVVSAWAFVDLLIILVGVFNTPSEPNEVR</sequence>
<feature type="transmembrane region" description="Helical" evidence="5">
    <location>
        <begin position="50"/>
        <end position="68"/>
    </location>
</feature>
<organism evidence="7 8">
    <name type="scientific">Pseudovibrio ascidiaceicola</name>
    <dbReference type="NCBI Taxonomy" id="285279"/>
    <lineage>
        <taxon>Bacteria</taxon>
        <taxon>Pseudomonadati</taxon>
        <taxon>Pseudomonadota</taxon>
        <taxon>Alphaproteobacteria</taxon>
        <taxon>Hyphomicrobiales</taxon>
        <taxon>Stappiaceae</taxon>
        <taxon>Pseudovibrio</taxon>
    </lineage>
</organism>
<evidence type="ECO:0000256" key="5">
    <source>
        <dbReference type="SAM" id="Phobius"/>
    </source>
</evidence>
<evidence type="ECO:0000256" key="3">
    <source>
        <dbReference type="ARBA" id="ARBA00022989"/>
    </source>
</evidence>
<keyword evidence="2 5" id="KW-0812">Transmembrane</keyword>
<evidence type="ECO:0000256" key="1">
    <source>
        <dbReference type="ARBA" id="ARBA00004141"/>
    </source>
</evidence>
<feature type="transmembrane region" description="Helical" evidence="5">
    <location>
        <begin position="80"/>
        <end position="109"/>
    </location>
</feature>
<reference evidence="7 8" key="1">
    <citation type="submission" date="2016-10" db="EMBL/GenBank/DDBJ databases">
        <authorList>
            <person name="Varghese N."/>
            <person name="Submissions S."/>
        </authorList>
    </citation>
    <scope>NUCLEOTIDE SEQUENCE [LARGE SCALE GENOMIC DNA]</scope>
    <source>
        <strain evidence="7 8">DSM 16392</strain>
    </source>
</reference>